<sequence length="218" mass="24247">MDTLVLGFELCGTYQQKTLATSTVYGTQPFTSVRKIRGFLERNSRLFGAQRARAAASYLVDGSASPRETQAALLLGLPAFYGGYGLGMPSMNYEISCTPEAIAISGRRTLRCDLFWPEASIAVEYQSREFHSGDLCRIRDSRRTNALQAMGIAVVGLTNNELESVEATDVIAETVRKAQGVRFRTAVGNYHARKLRLRRQLGLPLYPHETFAPRPYEE</sequence>
<dbReference type="AlphaFoldDB" id="A0A3N0AXI3"/>
<comment type="caution">
    <text evidence="1">The sequence shown here is derived from an EMBL/GenBank/DDBJ whole genome shotgun (WGS) entry which is preliminary data.</text>
</comment>
<dbReference type="Proteomes" id="UP000278327">
    <property type="component" value="Unassembled WGS sequence"/>
</dbReference>
<evidence type="ECO:0000313" key="2">
    <source>
        <dbReference type="Proteomes" id="UP000278327"/>
    </source>
</evidence>
<dbReference type="Gene3D" id="3.40.960.10">
    <property type="entry name" value="VSR Endonuclease"/>
    <property type="match status" value="1"/>
</dbReference>
<evidence type="ECO:0000313" key="1">
    <source>
        <dbReference type="EMBL" id="RNL39398.1"/>
    </source>
</evidence>
<evidence type="ECO:0008006" key="3">
    <source>
        <dbReference type="Google" id="ProtNLM"/>
    </source>
</evidence>
<accession>A0A3N0AXI3</accession>
<reference evidence="1 2" key="1">
    <citation type="journal article" date="2019" name="Microbiol. Resour. Announc.">
        <title>Draft Genome Sequences of Type Strains of Gordonibacter faecihominis, Paraeggerthella hongkongensis, Parvibacter caecicola,Slackia equolifaciens, Slackia faecicanis, and Slackia isoflavoniconvertens.</title>
        <authorList>
            <person name="Danylec N."/>
            <person name="Stoll D.A."/>
            <person name="Dotsch A."/>
            <person name="Huch M."/>
        </authorList>
    </citation>
    <scope>NUCLEOTIDE SEQUENCE [LARGE SCALE GENOMIC DNA]</scope>
    <source>
        <strain evidence="1 2">DSM 18785</strain>
    </source>
</reference>
<proteinExistence type="predicted"/>
<gene>
    <name evidence="1" type="ORF">DMP10_02315</name>
</gene>
<keyword evidence="2" id="KW-1185">Reference proteome</keyword>
<organism evidence="1 2">
    <name type="scientific">Adlercreutzia equolifaciens subsp. celatus DSM 18785</name>
    <dbReference type="NCBI Taxonomy" id="1121021"/>
    <lineage>
        <taxon>Bacteria</taxon>
        <taxon>Bacillati</taxon>
        <taxon>Actinomycetota</taxon>
        <taxon>Coriobacteriia</taxon>
        <taxon>Eggerthellales</taxon>
        <taxon>Eggerthellaceae</taxon>
        <taxon>Adlercreutzia</taxon>
    </lineage>
</organism>
<dbReference type="EMBL" id="QICA01000003">
    <property type="protein sequence ID" value="RNL39398.1"/>
    <property type="molecule type" value="Genomic_DNA"/>
</dbReference>
<protein>
    <recommendedName>
        <fullName evidence="3">DUF559 domain-containing protein</fullName>
    </recommendedName>
</protein>
<name>A0A3N0AXI3_9ACTN</name>